<proteinExistence type="predicted"/>
<organism evidence="2 3">
    <name type="scientific">Rhizorhapis suberifaciens</name>
    <name type="common">corky root of lettuce</name>
    <dbReference type="NCBI Taxonomy" id="13656"/>
    <lineage>
        <taxon>Bacteria</taxon>
        <taxon>Pseudomonadati</taxon>
        <taxon>Pseudomonadota</taxon>
        <taxon>Alphaproteobacteria</taxon>
        <taxon>Sphingomonadales</taxon>
        <taxon>Sphingomonadaceae</taxon>
        <taxon>Rhizorhapis</taxon>
    </lineage>
</organism>
<accession>A0A840HRJ9</accession>
<dbReference type="RefSeq" id="WP_184474095.1">
    <property type="nucleotide sequence ID" value="NZ_JACHOV010000002.1"/>
</dbReference>
<keyword evidence="3" id="KW-1185">Reference proteome</keyword>
<dbReference type="EMBL" id="JACHOV010000002">
    <property type="protein sequence ID" value="MBB4640230.1"/>
    <property type="molecule type" value="Genomic_DNA"/>
</dbReference>
<dbReference type="Proteomes" id="UP000575068">
    <property type="component" value="Unassembled WGS sequence"/>
</dbReference>
<feature type="signal peptide" evidence="1">
    <location>
        <begin position="1"/>
        <end position="21"/>
    </location>
</feature>
<evidence type="ECO:0000313" key="3">
    <source>
        <dbReference type="Proteomes" id="UP000575068"/>
    </source>
</evidence>
<dbReference type="AlphaFoldDB" id="A0A840HRJ9"/>
<reference evidence="2 3" key="1">
    <citation type="submission" date="2020-08" db="EMBL/GenBank/DDBJ databases">
        <title>Genomic Encyclopedia of Type Strains, Phase IV (KMG-IV): sequencing the most valuable type-strain genomes for metagenomic binning, comparative biology and taxonomic classification.</title>
        <authorList>
            <person name="Goeker M."/>
        </authorList>
    </citation>
    <scope>NUCLEOTIDE SEQUENCE [LARGE SCALE GENOMIC DNA]</scope>
    <source>
        <strain evidence="2 3">DSM 7465</strain>
    </source>
</reference>
<dbReference type="PROSITE" id="PS51257">
    <property type="entry name" value="PROKAR_LIPOPROTEIN"/>
    <property type="match status" value="1"/>
</dbReference>
<name>A0A840HRJ9_9SPHN</name>
<sequence>MRAYMIALPVLLVACTSTGLAKDKSPALTQKQQTALDKALEGKVAGKKQSCISLTQRADLQVISDDVLLYKAGGTVYLNRVMGPCNGLSSGRTLVTNVFGSQLCRGDIARVADFSSGMLTGSCALGDFVPYKATK</sequence>
<gene>
    <name evidence="2" type="ORF">HNQ99_000518</name>
</gene>
<protein>
    <submittedName>
        <fullName evidence="2">Uncharacterized protein</fullName>
    </submittedName>
</protein>
<comment type="caution">
    <text evidence="2">The sequence shown here is derived from an EMBL/GenBank/DDBJ whole genome shotgun (WGS) entry which is preliminary data.</text>
</comment>
<keyword evidence="1" id="KW-0732">Signal</keyword>
<feature type="chain" id="PRO_5032550163" evidence="1">
    <location>
        <begin position="22"/>
        <end position="135"/>
    </location>
</feature>
<evidence type="ECO:0000313" key="2">
    <source>
        <dbReference type="EMBL" id="MBB4640230.1"/>
    </source>
</evidence>
<evidence type="ECO:0000256" key="1">
    <source>
        <dbReference type="SAM" id="SignalP"/>
    </source>
</evidence>